<evidence type="ECO:0000313" key="3">
    <source>
        <dbReference type="Proteomes" id="UP000831484"/>
    </source>
</evidence>
<evidence type="ECO:0000256" key="1">
    <source>
        <dbReference type="SAM" id="MobiDB-lite"/>
    </source>
</evidence>
<gene>
    <name evidence="2" type="ORF">M0639_30825</name>
</gene>
<dbReference type="Proteomes" id="UP000831484">
    <property type="component" value="Plasmid pdjl-6-3"/>
</dbReference>
<accession>A0AB38RM92</accession>
<keyword evidence="2" id="KW-0614">Plasmid</keyword>
<organism evidence="2 3">
    <name type="scientific">Rhodococcus qingshengii JCM 15477</name>
    <dbReference type="NCBI Taxonomy" id="1303681"/>
    <lineage>
        <taxon>Bacteria</taxon>
        <taxon>Bacillati</taxon>
        <taxon>Actinomycetota</taxon>
        <taxon>Actinomycetes</taxon>
        <taxon>Mycobacteriales</taxon>
        <taxon>Nocardiaceae</taxon>
        <taxon>Rhodococcus</taxon>
        <taxon>Rhodococcus erythropolis group</taxon>
    </lineage>
</organism>
<evidence type="ECO:0008006" key="4">
    <source>
        <dbReference type="Google" id="ProtNLM"/>
    </source>
</evidence>
<sequence>MAENLAAETKSSGHHVPRGYIVVTEGLRKGGDQPSTISVKGHKKIHKISKHGKGKMGKNPGRESSSSADTSSPASSATTVPVRGKKLTDPSDIIGVSSITGRSITLAEGVAAAKTRVAADKLIPDAKTPDAIVKLSQIKLA</sequence>
<dbReference type="AlphaFoldDB" id="A0AB38RM92"/>
<protein>
    <recommendedName>
        <fullName evidence="4">Phage protein</fullName>
    </recommendedName>
</protein>
<dbReference type="RefSeq" id="WP_064074490.1">
    <property type="nucleotide sequence ID" value="NZ_CP096566.1"/>
</dbReference>
<keyword evidence="3" id="KW-1185">Reference proteome</keyword>
<geneLocation type="plasmid" evidence="2 3">
    <name>pdjl-6-3</name>
</geneLocation>
<name>A0AB38RM92_RHOSG</name>
<feature type="compositionally biased region" description="Basic residues" evidence="1">
    <location>
        <begin position="40"/>
        <end position="56"/>
    </location>
</feature>
<proteinExistence type="predicted"/>
<evidence type="ECO:0000313" key="2">
    <source>
        <dbReference type="EMBL" id="UPU46361.1"/>
    </source>
</evidence>
<dbReference type="EMBL" id="CP096566">
    <property type="protein sequence ID" value="UPU46361.1"/>
    <property type="molecule type" value="Genomic_DNA"/>
</dbReference>
<feature type="region of interest" description="Disordered" evidence="1">
    <location>
        <begin position="24"/>
        <end position="92"/>
    </location>
</feature>
<reference evidence="3" key="1">
    <citation type="journal article" date="2022" name="Environ. Microbiol.">
        <title>Functional analysis, diversity, and distribution of carbendazim hydrolases MheI and CbmA, responsible for the initial step in carbendazim degradation.</title>
        <authorList>
            <person name="Zhang M."/>
            <person name="Bai X."/>
            <person name="Li Q."/>
            <person name="Zhang L."/>
            <person name="Zhu Q."/>
            <person name="Gao S."/>
            <person name="Ke Z."/>
            <person name="Jiang M."/>
            <person name="Hu J."/>
            <person name="Qiu J."/>
            <person name="Hong Q."/>
        </authorList>
    </citation>
    <scope>NUCLEOTIDE SEQUENCE [LARGE SCALE GENOMIC DNA]</scope>
    <source>
        <strain evidence="3">djl-6</strain>
    </source>
</reference>
<feature type="compositionally biased region" description="Low complexity" evidence="1">
    <location>
        <begin position="64"/>
        <end position="79"/>
    </location>
</feature>